<organism evidence="1 2">
    <name type="scientific">Laetiporus sulphureus 93-53</name>
    <dbReference type="NCBI Taxonomy" id="1314785"/>
    <lineage>
        <taxon>Eukaryota</taxon>
        <taxon>Fungi</taxon>
        <taxon>Dikarya</taxon>
        <taxon>Basidiomycota</taxon>
        <taxon>Agaricomycotina</taxon>
        <taxon>Agaricomycetes</taxon>
        <taxon>Polyporales</taxon>
        <taxon>Laetiporus</taxon>
    </lineage>
</organism>
<evidence type="ECO:0000313" key="1">
    <source>
        <dbReference type="EMBL" id="KZT08610.1"/>
    </source>
</evidence>
<dbReference type="RefSeq" id="XP_040766350.1">
    <property type="nucleotide sequence ID" value="XM_040902508.1"/>
</dbReference>
<reference evidence="1 2" key="1">
    <citation type="journal article" date="2016" name="Mol. Biol. Evol.">
        <title>Comparative Genomics of Early-Diverging Mushroom-Forming Fungi Provides Insights into the Origins of Lignocellulose Decay Capabilities.</title>
        <authorList>
            <person name="Nagy L.G."/>
            <person name="Riley R."/>
            <person name="Tritt A."/>
            <person name="Adam C."/>
            <person name="Daum C."/>
            <person name="Floudas D."/>
            <person name="Sun H."/>
            <person name="Yadav J.S."/>
            <person name="Pangilinan J."/>
            <person name="Larsson K.H."/>
            <person name="Matsuura K."/>
            <person name="Barry K."/>
            <person name="Labutti K."/>
            <person name="Kuo R."/>
            <person name="Ohm R.A."/>
            <person name="Bhattacharya S.S."/>
            <person name="Shirouzu T."/>
            <person name="Yoshinaga Y."/>
            <person name="Martin F.M."/>
            <person name="Grigoriev I.V."/>
            <person name="Hibbett D.S."/>
        </authorList>
    </citation>
    <scope>NUCLEOTIDE SEQUENCE [LARGE SCALE GENOMIC DNA]</scope>
    <source>
        <strain evidence="1 2">93-53</strain>
    </source>
</reference>
<name>A0A165F8W6_9APHY</name>
<dbReference type="GeneID" id="63819539"/>
<sequence>MWRSPANRFLSAAVRCVYRRALSAFLSATQICPLGLFTRITRPWLSIRRRGFLVGISQALGGGNRLIPKLCLLLTHLRTSPNAPVPGVGSSYSRSAPMPSRQRVSSMYVLRGESKCFLPSCGQYKHHNTAALMTPRIVLEFYWKSHLECFDGLDCRPPALHPASSSSRRED</sequence>
<dbReference type="InParanoid" id="A0A165F8W6"/>
<dbReference type="Proteomes" id="UP000076871">
    <property type="component" value="Unassembled WGS sequence"/>
</dbReference>
<protein>
    <submittedName>
        <fullName evidence="1">Uncharacterized protein</fullName>
    </submittedName>
</protein>
<gene>
    <name evidence="1" type="ORF">LAESUDRAFT_45002</name>
</gene>
<accession>A0A165F8W6</accession>
<proteinExistence type="predicted"/>
<keyword evidence="2" id="KW-1185">Reference proteome</keyword>
<dbReference type="EMBL" id="KV427614">
    <property type="protein sequence ID" value="KZT08610.1"/>
    <property type="molecule type" value="Genomic_DNA"/>
</dbReference>
<evidence type="ECO:0000313" key="2">
    <source>
        <dbReference type="Proteomes" id="UP000076871"/>
    </source>
</evidence>
<dbReference type="AlphaFoldDB" id="A0A165F8W6"/>